<evidence type="ECO:0000256" key="6">
    <source>
        <dbReference type="ARBA" id="ARBA00022989"/>
    </source>
</evidence>
<protein>
    <recommendedName>
        <fullName evidence="9">Type II secretion system protein GspF domain-containing protein</fullName>
    </recommendedName>
</protein>
<dbReference type="AlphaFoldDB" id="A0A1F7Y0I7"/>
<evidence type="ECO:0000313" key="10">
    <source>
        <dbReference type="EMBL" id="OGM20786.1"/>
    </source>
</evidence>
<feature type="transmembrane region" description="Helical" evidence="8">
    <location>
        <begin position="166"/>
        <end position="189"/>
    </location>
</feature>
<keyword evidence="3" id="KW-1003">Cell membrane</keyword>
<evidence type="ECO:0000256" key="4">
    <source>
        <dbReference type="ARBA" id="ARBA00022519"/>
    </source>
</evidence>
<keyword evidence="5 8" id="KW-0812">Transmembrane</keyword>
<comment type="subcellular location">
    <subcellularLocation>
        <location evidence="1">Cell inner membrane</location>
        <topology evidence="1">Multi-pass membrane protein</topology>
    </subcellularLocation>
</comment>
<dbReference type="GO" id="GO:0015628">
    <property type="term" value="P:protein secretion by the type II secretion system"/>
    <property type="evidence" value="ECO:0007669"/>
    <property type="project" value="TreeGrafter"/>
</dbReference>
<dbReference type="EMBL" id="MGGD01000027">
    <property type="protein sequence ID" value="OGM20786.1"/>
    <property type="molecule type" value="Genomic_DNA"/>
</dbReference>
<comment type="similarity">
    <text evidence="2">Belongs to the GSP F family.</text>
</comment>
<comment type="caution">
    <text evidence="10">The sequence shown here is derived from an EMBL/GenBank/DDBJ whole genome shotgun (WGS) entry which is preliminary data.</text>
</comment>
<dbReference type="PANTHER" id="PTHR30012:SF0">
    <property type="entry name" value="TYPE II SECRETION SYSTEM PROTEIN F-RELATED"/>
    <property type="match status" value="1"/>
</dbReference>
<dbReference type="Proteomes" id="UP000176741">
    <property type="component" value="Unassembled WGS sequence"/>
</dbReference>
<keyword evidence="6 8" id="KW-1133">Transmembrane helix</keyword>
<dbReference type="GO" id="GO:0005886">
    <property type="term" value="C:plasma membrane"/>
    <property type="evidence" value="ECO:0007669"/>
    <property type="project" value="UniProtKB-SubCell"/>
</dbReference>
<evidence type="ECO:0000256" key="5">
    <source>
        <dbReference type="ARBA" id="ARBA00022692"/>
    </source>
</evidence>
<proteinExistence type="inferred from homology"/>
<keyword evidence="7 8" id="KW-0472">Membrane</keyword>
<dbReference type="FunFam" id="1.20.81.30:FF:000001">
    <property type="entry name" value="Type II secretion system protein F"/>
    <property type="match status" value="2"/>
</dbReference>
<reference evidence="10 11" key="1">
    <citation type="journal article" date="2016" name="Nat. Commun.">
        <title>Thousands of microbial genomes shed light on interconnected biogeochemical processes in an aquifer system.</title>
        <authorList>
            <person name="Anantharaman K."/>
            <person name="Brown C.T."/>
            <person name="Hug L.A."/>
            <person name="Sharon I."/>
            <person name="Castelle C.J."/>
            <person name="Probst A.J."/>
            <person name="Thomas B.C."/>
            <person name="Singh A."/>
            <person name="Wilkins M.J."/>
            <person name="Karaoz U."/>
            <person name="Brodie E.L."/>
            <person name="Williams K.H."/>
            <person name="Hubbard S.S."/>
            <person name="Banfield J.F."/>
        </authorList>
    </citation>
    <scope>NUCLEOTIDE SEQUENCE [LARGE SCALE GENOMIC DNA]</scope>
</reference>
<name>A0A1F7Y0I7_9BACT</name>
<feature type="domain" description="Type II secretion system protein GspF" evidence="9">
    <location>
        <begin position="271"/>
        <end position="393"/>
    </location>
</feature>
<feature type="transmembrane region" description="Helical" evidence="8">
    <location>
        <begin position="374"/>
        <end position="395"/>
    </location>
</feature>
<evidence type="ECO:0000256" key="2">
    <source>
        <dbReference type="ARBA" id="ARBA00005745"/>
    </source>
</evidence>
<feature type="transmembrane region" description="Helical" evidence="8">
    <location>
        <begin position="220"/>
        <end position="238"/>
    </location>
</feature>
<evidence type="ECO:0000313" key="11">
    <source>
        <dbReference type="Proteomes" id="UP000176741"/>
    </source>
</evidence>
<sequence>MKRFKYKAKDQESRLVSGEVEANNEQLAAKLVRQKGLIVISISPSSDLSFNFIKNIRMRVTGSDIANFTRQLATMINAGLPLTEALLILRTQAKGSMEFIVSKVLADVEEGESLSSAMGKHKNAFSKTYLALVKSGEIGGVLDEVLVKLAEDLEKQEEFKGKIKSAMIYPVIIIGGMVAVALIMLIFVIPRLTTLYEQFDADLPISTKIIIGLSKFMLRFWPLVIISAGALAYAFNIYRNTKAGKQRVDTLLFKLPIIGNLQRQVILTELTRTLSLMIGSGVSIIEALTISCQVVSNVVIAEALKDITKMVEKGFPLAFAFARHPEAFPFILSQMIAVGEETGKMDEVLQKVSHVFEVESDQKIKGLTAAIEPIILIVLGVGVAFLVISIIMPIYNLTTQL</sequence>
<dbReference type="InterPro" id="IPR018076">
    <property type="entry name" value="T2SS_GspF_dom"/>
</dbReference>
<evidence type="ECO:0000256" key="1">
    <source>
        <dbReference type="ARBA" id="ARBA00004429"/>
    </source>
</evidence>
<dbReference type="InterPro" id="IPR003004">
    <property type="entry name" value="GspF/PilC"/>
</dbReference>
<dbReference type="Gene3D" id="1.20.81.30">
    <property type="entry name" value="Type II secretion system (T2SS), domain F"/>
    <property type="match status" value="2"/>
</dbReference>
<dbReference type="InterPro" id="IPR042094">
    <property type="entry name" value="T2SS_GspF_sf"/>
</dbReference>
<keyword evidence="4" id="KW-0997">Cell inner membrane</keyword>
<evidence type="ECO:0000259" key="9">
    <source>
        <dbReference type="Pfam" id="PF00482"/>
    </source>
</evidence>
<evidence type="ECO:0000256" key="7">
    <source>
        <dbReference type="ARBA" id="ARBA00023136"/>
    </source>
</evidence>
<feature type="domain" description="Type II secretion system protein GspF" evidence="9">
    <location>
        <begin position="68"/>
        <end position="190"/>
    </location>
</feature>
<accession>A0A1F7Y0I7</accession>
<gene>
    <name evidence="10" type="ORF">A2771_03050</name>
</gene>
<evidence type="ECO:0000256" key="3">
    <source>
        <dbReference type="ARBA" id="ARBA00022475"/>
    </source>
</evidence>
<dbReference type="Pfam" id="PF00482">
    <property type="entry name" value="T2SSF"/>
    <property type="match status" value="2"/>
</dbReference>
<dbReference type="PANTHER" id="PTHR30012">
    <property type="entry name" value="GENERAL SECRETION PATHWAY PROTEIN"/>
    <property type="match status" value="1"/>
</dbReference>
<organism evidence="10 11">
    <name type="scientific">Candidatus Woesebacteria bacterium RIFCSPHIGHO2_01_FULL_38_26b</name>
    <dbReference type="NCBI Taxonomy" id="1802491"/>
    <lineage>
        <taxon>Bacteria</taxon>
        <taxon>Candidatus Woeseibacteriota</taxon>
    </lineage>
</organism>
<dbReference type="PRINTS" id="PR00812">
    <property type="entry name" value="BCTERIALGSPF"/>
</dbReference>
<evidence type="ECO:0000256" key="8">
    <source>
        <dbReference type="SAM" id="Phobius"/>
    </source>
</evidence>